<keyword evidence="5" id="KW-1185">Reference proteome</keyword>
<dbReference type="RefSeq" id="WP_007537606.1">
    <property type="nucleotide sequence ID" value="NZ_HF536773.1"/>
</dbReference>
<accession>K0Q279</accession>
<evidence type="ECO:0000256" key="3">
    <source>
        <dbReference type="HAMAP-Rule" id="MF_01384"/>
    </source>
</evidence>
<name>K0Q279_9HYPH</name>
<dbReference type="HOGENOM" id="CLU_056339_0_0_5"/>
<proteinExistence type="inferred from homology"/>
<keyword evidence="2 3" id="KW-0143">Chaperone</keyword>
<dbReference type="InterPro" id="IPR002669">
    <property type="entry name" value="UreD"/>
</dbReference>
<dbReference type="AlphaFoldDB" id="K0Q279"/>
<dbReference type="eggNOG" id="COG0829">
    <property type="taxonomic scope" value="Bacteria"/>
</dbReference>
<evidence type="ECO:0000256" key="1">
    <source>
        <dbReference type="ARBA" id="ARBA00007177"/>
    </source>
</evidence>
<dbReference type="PANTHER" id="PTHR33643">
    <property type="entry name" value="UREASE ACCESSORY PROTEIN D"/>
    <property type="match status" value="1"/>
</dbReference>
<dbReference type="Pfam" id="PF01774">
    <property type="entry name" value="UreD"/>
    <property type="match status" value="1"/>
</dbReference>
<dbReference type="EMBL" id="CANI01000039">
    <property type="protein sequence ID" value="CCM78540.1"/>
    <property type="molecule type" value="Genomic_DNA"/>
</dbReference>
<organism evidence="4 5">
    <name type="scientific">Rhizobium mesoamericanum STM3625</name>
    <dbReference type="NCBI Taxonomy" id="1211777"/>
    <lineage>
        <taxon>Bacteria</taxon>
        <taxon>Pseudomonadati</taxon>
        <taxon>Pseudomonadota</taxon>
        <taxon>Alphaproteobacteria</taxon>
        <taxon>Hyphomicrobiales</taxon>
        <taxon>Rhizobiaceae</taxon>
        <taxon>Rhizobium/Agrobacterium group</taxon>
        <taxon>Rhizobium</taxon>
    </lineage>
</organism>
<dbReference type="HAMAP" id="MF_01384">
    <property type="entry name" value="UreD"/>
    <property type="match status" value="1"/>
</dbReference>
<gene>
    <name evidence="3 4" type="primary">ureD</name>
    <name evidence="4" type="ORF">BN77_p11224</name>
</gene>
<comment type="caution">
    <text evidence="4">The sequence shown here is derived from an EMBL/GenBank/DDBJ whole genome shotgun (WGS) entry which is preliminary data.</text>
</comment>
<comment type="subunit">
    <text evidence="3">UreD, UreF and UreG form a complex that acts as a GTP-hydrolysis-dependent molecular chaperone, activating the urease apoprotein by helping to assemble the nickel containing metallocenter of UreC. The UreE protein probably delivers the nickel.</text>
</comment>
<reference evidence="4 5" key="1">
    <citation type="journal article" date="2013" name="Genome Announc.">
        <title>Draft Genome Sequence of Rhizobium mesoamericanum STM3625, a Nitrogen-Fixing Symbiont of Mimosa pudica Isolated in French Guiana (South America).</title>
        <authorList>
            <person name="Moulin L."/>
            <person name="Mornico D."/>
            <person name="Melkonian R."/>
            <person name="Klonowska A."/>
        </authorList>
    </citation>
    <scope>NUCLEOTIDE SEQUENCE [LARGE SCALE GENOMIC DNA]</scope>
    <source>
        <strain evidence="4 5">STM3625</strain>
    </source>
</reference>
<protein>
    <recommendedName>
        <fullName evidence="3">Urease accessory protein UreD</fullName>
    </recommendedName>
</protein>
<dbReference type="GO" id="GO:0016151">
    <property type="term" value="F:nickel cation binding"/>
    <property type="evidence" value="ECO:0007669"/>
    <property type="project" value="UniProtKB-UniRule"/>
</dbReference>
<dbReference type="PANTHER" id="PTHR33643:SF1">
    <property type="entry name" value="UREASE ACCESSORY PROTEIN D"/>
    <property type="match status" value="1"/>
</dbReference>
<comment type="subcellular location">
    <subcellularLocation>
        <location evidence="3">Cytoplasm</location>
    </subcellularLocation>
</comment>
<dbReference type="GO" id="GO:0005737">
    <property type="term" value="C:cytoplasm"/>
    <property type="evidence" value="ECO:0007669"/>
    <property type="project" value="UniProtKB-SubCell"/>
</dbReference>
<evidence type="ECO:0000313" key="4">
    <source>
        <dbReference type="EMBL" id="CCM78540.1"/>
    </source>
</evidence>
<dbReference type="Proteomes" id="UP000009319">
    <property type="component" value="Unassembled WGS sequence"/>
</dbReference>
<sequence length="297" mass="32638">MHVPPIAEEQLDEVASATRHVDALPSSWQGELELWLESRNGKTRLIRRRHFGPLIVQQPFNPEADGTCHIYLLHPPGGIAEGDKLETKIHLGQGARTLLTTPGATKFYRCQQGGSEQRILIDVGGAAVCEFFPQETILFDGADAMVETRVCLAADATYVGWDLVCLGRPAAQERFTSGRVSLRTEVLCEGKPVWFERLGLSGGSPLSRSRYALADQPIFGTMIYVGQTVENAADRVRDALEGHAGDVFSVSQLEKVVVCRYLGPRISQARTLFARAWDVLRTACQGKPASPPRIWAT</sequence>
<keyword evidence="3" id="KW-0963">Cytoplasm</keyword>
<dbReference type="STRING" id="1211777.BN77_p11224"/>
<comment type="similarity">
    <text evidence="1 3">Belongs to the UreD family.</text>
</comment>
<keyword evidence="3" id="KW-0996">Nickel insertion</keyword>
<evidence type="ECO:0000313" key="5">
    <source>
        <dbReference type="Proteomes" id="UP000009319"/>
    </source>
</evidence>
<comment type="function">
    <text evidence="3">Required for maturation of urease via the functional incorporation of the urease nickel metallocenter.</text>
</comment>
<evidence type="ECO:0000256" key="2">
    <source>
        <dbReference type="ARBA" id="ARBA00023186"/>
    </source>
</evidence>